<protein>
    <submittedName>
        <fullName evidence="3">Alpha-beta hydrolase superfamily lysophospholipase</fullName>
    </submittedName>
</protein>
<evidence type="ECO:0000313" key="4">
    <source>
        <dbReference type="Proteomes" id="UP000238083"/>
    </source>
</evidence>
<sequence>MEPSPEPGPQDDLRAPDHTHRVSTSDGLTLVVHAWDGSGAAAHPVVLHHGFSASAFVEWPRTGLLQALLAAGRRVLAVDARGHGASDKPHDAARYGEVRMAADVVEVLDALDLGVIDLVGYSMGSVVSLLVASTHPDRVHRLAVGGVGAGIVELGGVDTRALSSAELARALRAPDPSAITDPLVRGFREFAEATGNDLLALAAQADAVHAAPLALDRISAPTLVVAGDADPLAERPEVLAAAVPRARLQRVHGDHAEALSDPGFAHAIAEFLAP</sequence>
<dbReference type="OrthoDB" id="9804723at2"/>
<dbReference type="PANTHER" id="PTHR43194">
    <property type="entry name" value="HYDROLASE ALPHA/BETA FOLD FAMILY"/>
    <property type="match status" value="1"/>
</dbReference>
<evidence type="ECO:0000259" key="2">
    <source>
        <dbReference type="Pfam" id="PF00561"/>
    </source>
</evidence>
<dbReference type="Gene3D" id="3.40.50.1820">
    <property type="entry name" value="alpha/beta hydrolase"/>
    <property type="match status" value="1"/>
</dbReference>
<keyword evidence="4" id="KW-1185">Reference proteome</keyword>
<feature type="compositionally biased region" description="Basic and acidic residues" evidence="1">
    <location>
        <begin position="11"/>
        <end position="20"/>
    </location>
</feature>
<dbReference type="Pfam" id="PF00561">
    <property type="entry name" value="Abhydrolase_1"/>
    <property type="match status" value="1"/>
</dbReference>
<name>A0A2T0QZW6_9ACTN</name>
<dbReference type="SUPFAM" id="SSF53474">
    <property type="entry name" value="alpha/beta-Hydrolases"/>
    <property type="match status" value="1"/>
</dbReference>
<dbReference type="GO" id="GO:0016787">
    <property type="term" value="F:hydrolase activity"/>
    <property type="evidence" value="ECO:0007669"/>
    <property type="project" value="UniProtKB-KW"/>
</dbReference>
<feature type="domain" description="AB hydrolase-1" evidence="2">
    <location>
        <begin position="44"/>
        <end position="143"/>
    </location>
</feature>
<dbReference type="PRINTS" id="PR00111">
    <property type="entry name" value="ABHYDROLASE"/>
</dbReference>
<comment type="caution">
    <text evidence="3">The sequence shown here is derived from an EMBL/GenBank/DDBJ whole genome shotgun (WGS) entry which is preliminary data.</text>
</comment>
<keyword evidence="3" id="KW-0378">Hydrolase</keyword>
<dbReference type="InterPro" id="IPR050228">
    <property type="entry name" value="Carboxylesterase_BioH"/>
</dbReference>
<reference evidence="3 4" key="1">
    <citation type="submission" date="2018-03" db="EMBL/GenBank/DDBJ databases">
        <title>Genomic Encyclopedia of Archaeal and Bacterial Type Strains, Phase II (KMG-II): from individual species to whole genera.</title>
        <authorList>
            <person name="Goeker M."/>
        </authorList>
    </citation>
    <scope>NUCLEOTIDE SEQUENCE [LARGE SCALE GENOMIC DNA]</scope>
    <source>
        <strain evidence="3 4">DSM 19711</strain>
    </source>
</reference>
<dbReference type="AlphaFoldDB" id="A0A2T0QZW6"/>
<dbReference type="PANTHER" id="PTHR43194:SF2">
    <property type="entry name" value="PEROXISOMAL MEMBRANE PROTEIN LPX1"/>
    <property type="match status" value="1"/>
</dbReference>
<dbReference type="InterPro" id="IPR029058">
    <property type="entry name" value="AB_hydrolase_fold"/>
</dbReference>
<dbReference type="EMBL" id="PVZF01000011">
    <property type="protein sequence ID" value="PRY12223.1"/>
    <property type="molecule type" value="Genomic_DNA"/>
</dbReference>
<accession>A0A2T0QZW6</accession>
<evidence type="ECO:0000313" key="3">
    <source>
        <dbReference type="EMBL" id="PRY12223.1"/>
    </source>
</evidence>
<proteinExistence type="predicted"/>
<dbReference type="RefSeq" id="WP_106213818.1">
    <property type="nucleotide sequence ID" value="NZ_PVZF01000011.1"/>
</dbReference>
<evidence type="ECO:0000256" key="1">
    <source>
        <dbReference type="SAM" id="MobiDB-lite"/>
    </source>
</evidence>
<gene>
    <name evidence="3" type="ORF">CLV37_111180</name>
</gene>
<organism evidence="3 4">
    <name type="scientific">Kineococcus rhizosphaerae</name>
    <dbReference type="NCBI Taxonomy" id="559628"/>
    <lineage>
        <taxon>Bacteria</taxon>
        <taxon>Bacillati</taxon>
        <taxon>Actinomycetota</taxon>
        <taxon>Actinomycetes</taxon>
        <taxon>Kineosporiales</taxon>
        <taxon>Kineosporiaceae</taxon>
        <taxon>Kineococcus</taxon>
    </lineage>
</organism>
<dbReference type="Proteomes" id="UP000238083">
    <property type="component" value="Unassembled WGS sequence"/>
</dbReference>
<feature type="region of interest" description="Disordered" evidence="1">
    <location>
        <begin position="1"/>
        <end position="21"/>
    </location>
</feature>
<dbReference type="InterPro" id="IPR000073">
    <property type="entry name" value="AB_hydrolase_1"/>
</dbReference>